<evidence type="ECO:0000313" key="2">
    <source>
        <dbReference type="EMBL" id="KPV51315.1"/>
    </source>
</evidence>
<name>A0A0P9DED6_9CHLR</name>
<reference evidence="2 3" key="1">
    <citation type="submission" date="2015-09" db="EMBL/GenBank/DDBJ databases">
        <title>Draft genome sequence of Kouleothrix aurantiaca JCM 19913.</title>
        <authorList>
            <person name="Hemp J."/>
        </authorList>
    </citation>
    <scope>NUCLEOTIDE SEQUENCE [LARGE SCALE GENOMIC DNA]</scope>
    <source>
        <strain evidence="2 3">COM-B</strain>
    </source>
</reference>
<sequence length="106" mass="11972">MLVQVTEILAACQQIDPEMRAGPLTQAALATALTEARSYQTQIQDLELQLITMRDKRDASLSELWDVVKRVRSTVKGMYGDDSVEYEMVGGTRLSDRRRAARRPTE</sequence>
<organism evidence="2 3">
    <name type="scientific">Kouleothrix aurantiaca</name>
    <dbReference type="NCBI Taxonomy" id="186479"/>
    <lineage>
        <taxon>Bacteria</taxon>
        <taxon>Bacillati</taxon>
        <taxon>Chloroflexota</taxon>
        <taxon>Chloroflexia</taxon>
        <taxon>Chloroflexales</taxon>
        <taxon>Roseiflexineae</taxon>
        <taxon>Roseiflexaceae</taxon>
        <taxon>Kouleothrix</taxon>
    </lineage>
</organism>
<accession>A0A0P9DED6</accession>
<evidence type="ECO:0000313" key="3">
    <source>
        <dbReference type="Proteomes" id="UP000050509"/>
    </source>
</evidence>
<dbReference type="AlphaFoldDB" id="A0A0P9DED6"/>
<keyword evidence="1" id="KW-0175">Coiled coil</keyword>
<protein>
    <submittedName>
        <fullName evidence="2">Uncharacterized protein</fullName>
    </submittedName>
</protein>
<gene>
    <name evidence="2" type="ORF">SE17_21920</name>
</gene>
<comment type="caution">
    <text evidence="2">The sequence shown here is derived from an EMBL/GenBank/DDBJ whole genome shotgun (WGS) entry which is preliminary data.</text>
</comment>
<keyword evidence="3" id="KW-1185">Reference proteome</keyword>
<proteinExistence type="predicted"/>
<evidence type="ECO:0000256" key="1">
    <source>
        <dbReference type="SAM" id="Coils"/>
    </source>
</evidence>
<dbReference type="Proteomes" id="UP000050509">
    <property type="component" value="Unassembled WGS sequence"/>
</dbReference>
<dbReference type="EMBL" id="LJCR01000969">
    <property type="protein sequence ID" value="KPV51315.1"/>
    <property type="molecule type" value="Genomic_DNA"/>
</dbReference>
<feature type="coiled-coil region" evidence="1">
    <location>
        <begin position="29"/>
        <end position="56"/>
    </location>
</feature>